<organism evidence="2 3">
    <name type="scientific">Lactuca saligna</name>
    <name type="common">Willowleaf lettuce</name>
    <dbReference type="NCBI Taxonomy" id="75948"/>
    <lineage>
        <taxon>Eukaryota</taxon>
        <taxon>Viridiplantae</taxon>
        <taxon>Streptophyta</taxon>
        <taxon>Embryophyta</taxon>
        <taxon>Tracheophyta</taxon>
        <taxon>Spermatophyta</taxon>
        <taxon>Magnoliopsida</taxon>
        <taxon>eudicotyledons</taxon>
        <taxon>Gunneridae</taxon>
        <taxon>Pentapetalae</taxon>
        <taxon>asterids</taxon>
        <taxon>campanulids</taxon>
        <taxon>Asterales</taxon>
        <taxon>Asteraceae</taxon>
        <taxon>Cichorioideae</taxon>
        <taxon>Cichorieae</taxon>
        <taxon>Lactucinae</taxon>
        <taxon>Lactuca</taxon>
    </lineage>
</organism>
<feature type="transmembrane region" description="Helical" evidence="1">
    <location>
        <begin position="95"/>
        <end position="113"/>
    </location>
</feature>
<protein>
    <submittedName>
        <fullName evidence="2">Uncharacterized protein</fullName>
    </submittedName>
</protein>
<evidence type="ECO:0000313" key="2">
    <source>
        <dbReference type="EMBL" id="CAI9264260.1"/>
    </source>
</evidence>
<proteinExistence type="predicted"/>
<dbReference type="Proteomes" id="UP001177003">
    <property type="component" value="Chromosome 0"/>
</dbReference>
<gene>
    <name evidence="2" type="ORF">LSALG_LOCUS4917</name>
</gene>
<keyword evidence="1" id="KW-1133">Transmembrane helix</keyword>
<accession>A0AA35V3U1</accession>
<keyword evidence="1" id="KW-0472">Membrane</keyword>
<sequence length="186" mass="20968">MDKGRSGLNANDWDKIHGRSHLKHPKLTRDQLEYTILQMRTRSPHRNLTTTLSIDSEVDALFPSSNNEVELTLINDEPPINKSPPENDTKIVLKYNNAIVAALCTLIAFPFLVPSTSKFLRDLGLMTFSKDMNIEDQVGDPDNQDQGIHASQDFQDVDVNRNFESSSSDIRSADEKVVDPFTLLEI</sequence>
<keyword evidence="3" id="KW-1185">Reference proteome</keyword>
<evidence type="ECO:0000256" key="1">
    <source>
        <dbReference type="SAM" id="Phobius"/>
    </source>
</evidence>
<evidence type="ECO:0000313" key="3">
    <source>
        <dbReference type="Proteomes" id="UP001177003"/>
    </source>
</evidence>
<keyword evidence="1" id="KW-0812">Transmembrane</keyword>
<dbReference type="EMBL" id="OX465086">
    <property type="protein sequence ID" value="CAI9264260.1"/>
    <property type="molecule type" value="Genomic_DNA"/>
</dbReference>
<name>A0AA35V3U1_LACSI</name>
<reference evidence="2" key="1">
    <citation type="submission" date="2023-04" db="EMBL/GenBank/DDBJ databases">
        <authorList>
            <person name="Vijverberg K."/>
            <person name="Xiong W."/>
            <person name="Schranz E."/>
        </authorList>
    </citation>
    <scope>NUCLEOTIDE SEQUENCE</scope>
</reference>
<dbReference type="AlphaFoldDB" id="A0AA35V3U1"/>